<evidence type="ECO:0000256" key="1">
    <source>
        <dbReference type="SAM" id="Phobius"/>
    </source>
</evidence>
<keyword evidence="1" id="KW-0472">Membrane</keyword>
<organism evidence="2 3">
    <name type="scientific">Botryosphaeria dothidea</name>
    <dbReference type="NCBI Taxonomy" id="55169"/>
    <lineage>
        <taxon>Eukaryota</taxon>
        <taxon>Fungi</taxon>
        <taxon>Dikarya</taxon>
        <taxon>Ascomycota</taxon>
        <taxon>Pezizomycotina</taxon>
        <taxon>Dothideomycetes</taxon>
        <taxon>Dothideomycetes incertae sedis</taxon>
        <taxon>Botryosphaeriales</taxon>
        <taxon>Botryosphaeriaceae</taxon>
        <taxon>Botryosphaeria</taxon>
    </lineage>
</organism>
<sequence>MFVTRLLQGEVTEKILKHADSVGPRHAVESKCARFMTIPTSAANDRYQGAFFAFAGIVTAATAWVIWGGDMFPAEPDPTGDPNTWTNTDLRRWLRNRKLFPSELATRDELLERVHANMRPPPRA</sequence>
<evidence type="ECO:0000313" key="2">
    <source>
        <dbReference type="EMBL" id="KAF4310411.1"/>
    </source>
</evidence>
<evidence type="ECO:0000313" key="3">
    <source>
        <dbReference type="Proteomes" id="UP000572817"/>
    </source>
</evidence>
<feature type="transmembrane region" description="Helical" evidence="1">
    <location>
        <begin position="49"/>
        <end position="67"/>
    </location>
</feature>
<comment type="caution">
    <text evidence="2">The sequence shown here is derived from an EMBL/GenBank/DDBJ whole genome shotgun (WGS) entry which is preliminary data.</text>
</comment>
<dbReference type="OrthoDB" id="5341873at2759"/>
<gene>
    <name evidence="2" type="ORF">GTA08_BOTSDO02951</name>
</gene>
<proteinExistence type="predicted"/>
<accession>A0A8H4J082</accession>
<protein>
    <submittedName>
        <fullName evidence="2">Uncharacterized protein</fullName>
    </submittedName>
</protein>
<dbReference type="EMBL" id="WWBZ02000016">
    <property type="protein sequence ID" value="KAF4310411.1"/>
    <property type="molecule type" value="Genomic_DNA"/>
</dbReference>
<reference evidence="2" key="1">
    <citation type="submission" date="2020-04" db="EMBL/GenBank/DDBJ databases">
        <title>Genome Assembly and Annotation of Botryosphaeria dothidea sdau 11-99, a Latent Pathogen of Apple Fruit Ring Rot in China.</title>
        <authorList>
            <person name="Yu C."/>
            <person name="Diao Y."/>
            <person name="Lu Q."/>
            <person name="Zhao J."/>
            <person name="Cui S."/>
            <person name="Peng C."/>
            <person name="He B."/>
            <person name="Liu H."/>
        </authorList>
    </citation>
    <scope>NUCLEOTIDE SEQUENCE [LARGE SCALE GENOMIC DNA]</scope>
    <source>
        <strain evidence="2">Sdau11-99</strain>
    </source>
</reference>
<name>A0A8H4J082_9PEZI</name>
<keyword evidence="1" id="KW-0812">Transmembrane</keyword>
<dbReference type="AlphaFoldDB" id="A0A8H4J082"/>
<keyword evidence="3" id="KW-1185">Reference proteome</keyword>
<keyword evidence="1" id="KW-1133">Transmembrane helix</keyword>
<dbReference type="Proteomes" id="UP000572817">
    <property type="component" value="Unassembled WGS sequence"/>
</dbReference>